<keyword evidence="1" id="KW-0472">Membrane</keyword>
<dbReference type="RefSeq" id="WP_221422323.1">
    <property type="nucleotide sequence ID" value="NZ_CP081297.1"/>
</dbReference>
<evidence type="ECO:0000256" key="1">
    <source>
        <dbReference type="SAM" id="Phobius"/>
    </source>
</evidence>
<keyword evidence="1" id="KW-1133">Transmembrane helix</keyword>
<dbReference type="Proteomes" id="UP000824280">
    <property type="component" value="Chromosome"/>
</dbReference>
<dbReference type="InterPro" id="IPR011050">
    <property type="entry name" value="Pectin_lyase_fold/virulence"/>
</dbReference>
<keyword evidence="3" id="KW-1185">Reference proteome</keyword>
<feature type="transmembrane region" description="Helical" evidence="1">
    <location>
        <begin position="12"/>
        <end position="35"/>
    </location>
</feature>
<dbReference type="EMBL" id="CP081297">
    <property type="protein sequence ID" value="QZD86781.1"/>
    <property type="molecule type" value="Genomic_DNA"/>
</dbReference>
<sequence>MFSPLAPIADRLPRWIVAGVAVMSVGAIPIAALMAQPQAASFTIAETGRSFAQLQDAVDAVGGGSGTIEVAPGVYDQCAIQRAGRITYRAAEAGTAVFNGGICEGKAALVLRGDGASVQGITFTNLTVPERNGAGIRLENGPLDVSQSWFRDSDQGILTVNGKDSLITIDKSTFTRLGTCAGRGGCAHSLYIGEYGELRVTRSRFEQGRGGHYVKSRASRNVIGDNSFDDSGGQGTNYMIDLPAGGTGAITGNWFVQGKDKENWSALIAVGAEGAKYASDGLEIGGNDARLAPGITRQPAFVADWTGDRLAIGSNTLGPNLKPFESR</sequence>
<keyword evidence="1" id="KW-0812">Transmembrane</keyword>
<proteinExistence type="predicted"/>
<evidence type="ECO:0000313" key="3">
    <source>
        <dbReference type="Proteomes" id="UP000824280"/>
    </source>
</evidence>
<dbReference type="Gene3D" id="2.160.20.10">
    <property type="entry name" value="Single-stranded right-handed beta-helix, Pectin lyase-like"/>
    <property type="match status" value="1"/>
</dbReference>
<protein>
    <submittedName>
        <fullName evidence="2">Right-handed parallel beta-helix repeat-containing protein</fullName>
    </submittedName>
</protein>
<reference evidence="2 3" key="1">
    <citation type="submission" date="2021-08" db="EMBL/GenBank/DDBJ databases">
        <title>Comparative Genomics Analysis of the Genus Qipengyuania Reveals Extensive Genetic Diversity and Metabolic Versatility, Including the Description of Fifteen Novel Species.</title>
        <authorList>
            <person name="Liu Y."/>
        </authorList>
    </citation>
    <scope>NUCLEOTIDE SEQUENCE [LARGE SCALE GENOMIC DNA]</scope>
    <source>
        <strain evidence="2 3">1XM2-8</strain>
    </source>
</reference>
<name>A0ABX8ZCQ1_9SPHN</name>
<accession>A0ABX8ZCQ1</accession>
<gene>
    <name evidence="2" type="ORF">K3166_11325</name>
</gene>
<organism evidence="2 3">
    <name type="scientific">Qipengyuania psychrotolerans</name>
    <dbReference type="NCBI Taxonomy" id="2867238"/>
    <lineage>
        <taxon>Bacteria</taxon>
        <taxon>Pseudomonadati</taxon>
        <taxon>Pseudomonadota</taxon>
        <taxon>Alphaproteobacteria</taxon>
        <taxon>Sphingomonadales</taxon>
        <taxon>Erythrobacteraceae</taxon>
        <taxon>Qipengyuania</taxon>
    </lineage>
</organism>
<dbReference type="InterPro" id="IPR012334">
    <property type="entry name" value="Pectin_lyas_fold"/>
</dbReference>
<dbReference type="SUPFAM" id="SSF51126">
    <property type="entry name" value="Pectin lyase-like"/>
    <property type="match status" value="1"/>
</dbReference>
<evidence type="ECO:0000313" key="2">
    <source>
        <dbReference type="EMBL" id="QZD86781.1"/>
    </source>
</evidence>